<organism evidence="2 3">
    <name type="scientific">Enhygromyxa salina</name>
    <dbReference type="NCBI Taxonomy" id="215803"/>
    <lineage>
        <taxon>Bacteria</taxon>
        <taxon>Pseudomonadati</taxon>
        <taxon>Myxococcota</taxon>
        <taxon>Polyangia</taxon>
        <taxon>Nannocystales</taxon>
        <taxon>Nannocystaceae</taxon>
        <taxon>Enhygromyxa</taxon>
    </lineage>
</organism>
<evidence type="ECO:0000313" key="2">
    <source>
        <dbReference type="EMBL" id="KIG11848.1"/>
    </source>
</evidence>
<accession>A0A0C1ZLY3</accession>
<dbReference type="InterPro" id="IPR018391">
    <property type="entry name" value="PQQ_b-propeller_rpt"/>
</dbReference>
<dbReference type="PANTHER" id="PTHR34512">
    <property type="entry name" value="CELL SURFACE PROTEIN"/>
    <property type="match status" value="1"/>
</dbReference>
<dbReference type="Proteomes" id="UP000031599">
    <property type="component" value="Unassembled WGS sequence"/>
</dbReference>
<dbReference type="PANTHER" id="PTHR34512:SF30">
    <property type="entry name" value="OUTER MEMBRANE PROTEIN ASSEMBLY FACTOR BAMB"/>
    <property type="match status" value="1"/>
</dbReference>
<dbReference type="SUPFAM" id="SSF50998">
    <property type="entry name" value="Quinoprotein alcohol dehydrogenase-like"/>
    <property type="match status" value="2"/>
</dbReference>
<name>A0A0C1ZLY3_9BACT</name>
<dbReference type="InterPro" id="IPR002372">
    <property type="entry name" value="PQQ_rpt_dom"/>
</dbReference>
<gene>
    <name evidence="2" type="ORF">DB30_02400</name>
</gene>
<dbReference type="EMBL" id="JMCC02000173">
    <property type="protein sequence ID" value="KIG11848.1"/>
    <property type="molecule type" value="Genomic_DNA"/>
</dbReference>
<dbReference type="SMART" id="SM00564">
    <property type="entry name" value="PQQ"/>
    <property type="match status" value="7"/>
</dbReference>
<dbReference type="Pfam" id="PF13360">
    <property type="entry name" value="PQQ_2"/>
    <property type="match status" value="1"/>
</dbReference>
<keyword evidence="2" id="KW-0449">Lipoprotein</keyword>
<evidence type="ECO:0000259" key="1">
    <source>
        <dbReference type="Pfam" id="PF13360"/>
    </source>
</evidence>
<feature type="domain" description="Pyrrolo-quinoline quinone repeat" evidence="1">
    <location>
        <begin position="146"/>
        <end position="353"/>
    </location>
</feature>
<protein>
    <submittedName>
        <fullName evidence="2">Outer membrane protein YfgL, lipoprotein component of the protein assembly complex (Forms a complex with YaeT, YfiO, and NlpB)</fullName>
    </submittedName>
</protein>
<dbReference type="InterPro" id="IPR011047">
    <property type="entry name" value="Quinoprotein_ADH-like_sf"/>
</dbReference>
<dbReference type="Gene3D" id="2.40.10.480">
    <property type="match status" value="2"/>
</dbReference>
<proteinExistence type="predicted"/>
<comment type="caution">
    <text evidence="2">The sequence shown here is derived from an EMBL/GenBank/DDBJ whole genome shotgun (WGS) entry which is preliminary data.</text>
</comment>
<dbReference type="AlphaFoldDB" id="A0A0C1ZLY3"/>
<dbReference type="RefSeq" id="WP_052558968.1">
    <property type="nucleotide sequence ID" value="NZ_JMCC02000173.1"/>
</dbReference>
<reference evidence="2 3" key="1">
    <citation type="submission" date="2014-12" db="EMBL/GenBank/DDBJ databases">
        <title>Genome assembly of Enhygromyxa salina DSM 15201.</title>
        <authorList>
            <person name="Sharma G."/>
            <person name="Subramanian S."/>
        </authorList>
    </citation>
    <scope>NUCLEOTIDE SEQUENCE [LARGE SCALE GENOMIC DNA]</scope>
    <source>
        <strain evidence="2 3">DSM 15201</strain>
    </source>
</reference>
<dbReference type="InterPro" id="IPR015943">
    <property type="entry name" value="WD40/YVTN_repeat-like_dom_sf"/>
</dbReference>
<dbReference type="Gene3D" id="2.130.10.10">
    <property type="entry name" value="YVTN repeat-like/Quinoprotein amine dehydrogenase"/>
    <property type="match status" value="2"/>
</dbReference>
<evidence type="ECO:0000313" key="3">
    <source>
        <dbReference type="Proteomes" id="UP000031599"/>
    </source>
</evidence>
<sequence>MSVGVFSSGEASRPLADSASRPLADRVGPLQRRAAALFALLTTLACGPAERTILIHEPEGDGARAIWSVDFVREFTIPENYRYRTEEYGSPVADPSRGLVYVGSRDGTLVAFEDRIGEFVWELDIGGGLSSVPILAVVDPERGVGHQAAPNERANWMLTGTDDGALVAVDLDTQEVRWRYRTNGLVRTPAVIGDGVVHFSNSRDEILTVDLRSGEWVWQYDGEFQKDFTVYGRAGLAYQPPLDPTGSVGGVLYTGFADGKVLAIDAVSGAPKWSESLAPLEGAGLFVDVDTTPVLAPERGQLLVANQASGVFALSQADGARVWNTKIRAVGSLALAPGGVLLAASSLEGLYGLELDGRVRWYQQLDPGSLATPLVVGTTVFIAHSDAGLLAYATVNGELLGRLFNGSGSSGQPSFDPVLGRVYASSDRGQLYALRLSLD</sequence>